<accession>A0A4S8LGM2</accession>
<dbReference type="Gene3D" id="3.80.10.10">
    <property type="entry name" value="Ribonuclease Inhibitor"/>
    <property type="match status" value="1"/>
</dbReference>
<dbReference type="SUPFAM" id="SSF52047">
    <property type="entry name" value="RNI-like"/>
    <property type="match status" value="1"/>
</dbReference>
<keyword evidence="3" id="KW-1185">Reference proteome</keyword>
<gene>
    <name evidence="2" type="ORF">K435DRAFT_317959</name>
</gene>
<name>A0A4S8LGM2_DENBC</name>
<protein>
    <recommendedName>
        <fullName evidence="4">F-box domain-containing protein</fullName>
    </recommendedName>
</protein>
<evidence type="ECO:0008006" key="4">
    <source>
        <dbReference type="Google" id="ProtNLM"/>
    </source>
</evidence>
<proteinExistence type="predicted"/>
<dbReference type="InterPro" id="IPR032675">
    <property type="entry name" value="LRR_dom_sf"/>
</dbReference>
<dbReference type="AlphaFoldDB" id="A0A4S8LGM2"/>
<feature type="compositionally biased region" description="Polar residues" evidence="1">
    <location>
        <begin position="254"/>
        <end position="266"/>
    </location>
</feature>
<reference evidence="2 3" key="1">
    <citation type="journal article" date="2019" name="Nat. Ecol. Evol.">
        <title>Megaphylogeny resolves global patterns of mushroom evolution.</title>
        <authorList>
            <person name="Varga T."/>
            <person name="Krizsan K."/>
            <person name="Foldi C."/>
            <person name="Dima B."/>
            <person name="Sanchez-Garcia M."/>
            <person name="Sanchez-Ramirez S."/>
            <person name="Szollosi G.J."/>
            <person name="Szarkandi J.G."/>
            <person name="Papp V."/>
            <person name="Albert L."/>
            <person name="Andreopoulos W."/>
            <person name="Angelini C."/>
            <person name="Antonin V."/>
            <person name="Barry K.W."/>
            <person name="Bougher N.L."/>
            <person name="Buchanan P."/>
            <person name="Buyck B."/>
            <person name="Bense V."/>
            <person name="Catcheside P."/>
            <person name="Chovatia M."/>
            <person name="Cooper J."/>
            <person name="Damon W."/>
            <person name="Desjardin D."/>
            <person name="Finy P."/>
            <person name="Geml J."/>
            <person name="Haridas S."/>
            <person name="Hughes K."/>
            <person name="Justo A."/>
            <person name="Karasinski D."/>
            <person name="Kautmanova I."/>
            <person name="Kiss B."/>
            <person name="Kocsube S."/>
            <person name="Kotiranta H."/>
            <person name="LaButti K.M."/>
            <person name="Lechner B.E."/>
            <person name="Liimatainen K."/>
            <person name="Lipzen A."/>
            <person name="Lukacs Z."/>
            <person name="Mihaltcheva S."/>
            <person name="Morgado L.N."/>
            <person name="Niskanen T."/>
            <person name="Noordeloos M.E."/>
            <person name="Ohm R.A."/>
            <person name="Ortiz-Santana B."/>
            <person name="Ovrebo C."/>
            <person name="Racz N."/>
            <person name="Riley R."/>
            <person name="Savchenko A."/>
            <person name="Shiryaev A."/>
            <person name="Soop K."/>
            <person name="Spirin V."/>
            <person name="Szebenyi C."/>
            <person name="Tomsovsky M."/>
            <person name="Tulloss R.E."/>
            <person name="Uehling J."/>
            <person name="Grigoriev I.V."/>
            <person name="Vagvolgyi C."/>
            <person name="Papp T."/>
            <person name="Martin F.M."/>
            <person name="Miettinen O."/>
            <person name="Hibbett D.S."/>
            <person name="Nagy L.G."/>
        </authorList>
    </citation>
    <scope>NUCLEOTIDE SEQUENCE [LARGE SCALE GENOMIC DNA]</scope>
    <source>
        <strain evidence="2 3">CBS 962.96</strain>
    </source>
</reference>
<evidence type="ECO:0000313" key="3">
    <source>
        <dbReference type="Proteomes" id="UP000297245"/>
    </source>
</evidence>
<dbReference type="Proteomes" id="UP000297245">
    <property type="component" value="Unassembled WGS sequence"/>
</dbReference>
<dbReference type="EMBL" id="ML179420">
    <property type="protein sequence ID" value="THU88167.1"/>
    <property type="molecule type" value="Genomic_DNA"/>
</dbReference>
<feature type="region of interest" description="Disordered" evidence="1">
    <location>
        <begin position="253"/>
        <end position="277"/>
    </location>
</feature>
<organism evidence="2 3">
    <name type="scientific">Dendrothele bispora (strain CBS 962.96)</name>
    <dbReference type="NCBI Taxonomy" id="1314807"/>
    <lineage>
        <taxon>Eukaryota</taxon>
        <taxon>Fungi</taxon>
        <taxon>Dikarya</taxon>
        <taxon>Basidiomycota</taxon>
        <taxon>Agaricomycotina</taxon>
        <taxon>Agaricomycetes</taxon>
        <taxon>Agaricomycetidae</taxon>
        <taxon>Agaricales</taxon>
        <taxon>Agaricales incertae sedis</taxon>
        <taxon>Dendrothele</taxon>
    </lineage>
</organism>
<evidence type="ECO:0000313" key="2">
    <source>
        <dbReference type="EMBL" id="THU88167.1"/>
    </source>
</evidence>
<sequence length="332" mass="38401">MKNSPLLRNLVLFNFYDWFARVVPFEHHQVNSLYITSFCENEPGAVDIFRLFFRLEHLRINIDRIPGLPSLSEINDDVPYPQCHSSTLKALVITVRSMRSSNRVIPSLVLPSLRSLELFFDYRKTQEPDKGFSMQNLKNMLRHSPHIESFKLHSRMDILSRDVLDMLAHVPSLTHLAIEADSLFFDDNFFLDMTLTPPSPTHPPPDEDIDTLGLLPRLKSLDLTIRFLTYNTSGQDAPNPKFIVNMIESRRNIHQQQDDTSIGSDQTKPEQSRIPTTLNELSHFRIAAPIEDSSLPEDEKYRWHGNLSRLLRDRLRVHMDRGLSCTQNLGPF</sequence>
<evidence type="ECO:0000256" key="1">
    <source>
        <dbReference type="SAM" id="MobiDB-lite"/>
    </source>
</evidence>